<evidence type="ECO:0000313" key="6">
    <source>
        <dbReference type="Proteomes" id="UP000250043"/>
    </source>
</evidence>
<dbReference type="Gene3D" id="1.25.40.10">
    <property type="entry name" value="Tetratricopeptide repeat domain"/>
    <property type="match status" value="2"/>
</dbReference>
<dbReference type="SMART" id="SM00028">
    <property type="entry name" value="TPR"/>
    <property type="match status" value="5"/>
</dbReference>
<sequence>MAQTKDKHYWRQLREVLTAGRWDSSHPAKTPKGVPLSWSELLRKFNKHCPGHKDVAEIASQTQALSLLLAANSRDRSLDGNEVSQAGPLALDDECVLAEERVEEALSGYNALKNLKSSNSDSIRLALAYYAYALGRPSECLELPSQATDITDVQGRVAEQRKSSTSESTLRVPGTGSDHSLSSWSSSFVSTNSSSSVADISDGTAWATTESIRRICLQGMSHERITPEDLQTAFDTYIIALPLISIVASEIPASVPTSPTPSSYTSTGTDNSSFLRYRELWRWVERLLRRAIILGSRICDVRQDTGRSGALWELFGCYHTCSAHWPPTFRPGHRSTICVLYLRAFVLRYGSTPSTPTTTMDDAKPHRWISTARSVIHEYRAILSVSTHFPRAGERNIKVEDLVDLSVAVWEADGAVGEYAGWVIDVLWWATRLTFNSFRVFRHMSRLFYVLGDPELAKRALRLYVQVVSKAREARMASGEGEQQSINNLLGVGTDTDTDKDWVQTLVQGARMLCRLALSEGDYCQALEQVTEAGVMLEKAKCRLDTNDKVLAARVQLAEGIWQSVMAQIEREPLTRTDRLASALSLLLTSLETFETPSAHYHLALAYIRPGSSQDLQTAIMHIRAAVEAEPHEIRYWHLLGLLLSAAEDWTAARGVFEIGAEVGETDAAESNGDALNDAPSTSADGIQARDYAVQDLATPNGNGNPVTNGHTHSPDPRPATPRHDESPLTVLGNADSQLPPSSSLLRPLPDRPSPSHQEIFEHALQLRMTQLTLVEHMEGPEGAGDRWVEVFQWFSERREVGMDDRRRSIDSRQLPEDLRPPSASFDGRPSADGAGKPLSTVYSHQSNHDAFADHIPMPPIPIPITVTPATPDEMMHEKRSSSFEDNKTDISRGKKVKEVLKSRVHKGQERITTISKKIGHNVARQRSTHLKRSASAPDLHAVLSETSYQASSIHLRQYLSIHSSQQDLALPEVPPPPPPSQQSPSLIPEKTVSRAAKDRRLLSNLWLMSAATFRRLGKIEQARGAIQEAEVRDEHNAAVWVQLGLYHMALNNERSALEAFQKALFISPDDVSATIHLCRIYLSPPSLKPRGDPPRATSDNVDLAVGLLSDLTRGVGWDVPEAWYFLGKAYGLQGRKDRERECLCFALTLTETRPLRDIGVTLGWCL</sequence>
<dbReference type="InterPro" id="IPR019734">
    <property type="entry name" value="TPR_rpt"/>
</dbReference>
<gene>
    <name evidence="5" type="ORF">OBBRIDRAFT_752951</name>
</gene>
<dbReference type="OrthoDB" id="29013at2759"/>
<comment type="function">
    <text evidence="1">Involved in endocytosis.</text>
</comment>
<evidence type="ECO:0000256" key="3">
    <source>
        <dbReference type="PROSITE-ProRule" id="PRU00339"/>
    </source>
</evidence>
<proteinExistence type="inferred from homology"/>
<name>A0A8E2AYN3_9APHY</name>
<feature type="compositionally biased region" description="Pro residues" evidence="4">
    <location>
        <begin position="973"/>
        <end position="982"/>
    </location>
</feature>
<dbReference type="Proteomes" id="UP000250043">
    <property type="component" value="Unassembled WGS sequence"/>
</dbReference>
<evidence type="ECO:0000256" key="2">
    <source>
        <dbReference type="ARBA" id="ARBA00038251"/>
    </source>
</evidence>
<feature type="region of interest" description="Disordered" evidence="4">
    <location>
        <begin position="696"/>
        <end position="756"/>
    </location>
</feature>
<evidence type="ECO:0008006" key="7">
    <source>
        <dbReference type="Google" id="ProtNLM"/>
    </source>
</evidence>
<dbReference type="PANTHER" id="PTHR23083">
    <property type="entry name" value="TETRATRICOPEPTIDE REPEAT PROTEIN, TPR"/>
    <property type="match status" value="1"/>
</dbReference>
<keyword evidence="3" id="KW-0802">TPR repeat</keyword>
<dbReference type="SUPFAM" id="SSF48452">
    <property type="entry name" value="TPR-like"/>
    <property type="match status" value="2"/>
</dbReference>
<evidence type="ECO:0000313" key="5">
    <source>
        <dbReference type="EMBL" id="OCH91549.1"/>
    </source>
</evidence>
<feature type="compositionally biased region" description="Low complexity" evidence="4">
    <location>
        <begin position="736"/>
        <end position="748"/>
    </location>
</feature>
<organism evidence="5 6">
    <name type="scientific">Obba rivulosa</name>
    <dbReference type="NCBI Taxonomy" id="1052685"/>
    <lineage>
        <taxon>Eukaryota</taxon>
        <taxon>Fungi</taxon>
        <taxon>Dikarya</taxon>
        <taxon>Basidiomycota</taxon>
        <taxon>Agaricomycotina</taxon>
        <taxon>Agaricomycetes</taxon>
        <taxon>Polyporales</taxon>
        <taxon>Gelatoporiaceae</taxon>
        <taxon>Obba</taxon>
    </lineage>
</organism>
<feature type="region of interest" description="Disordered" evidence="4">
    <location>
        <begin position="967"/>
        <end position="987"/>
    </location>
</feature>
<feature type="compositionally biased region" description="Low complexity" evidence="4">
    <location>
        <begin position="699"/>
        <end position="712"/>
    </location>
</feature>
<feature type="region of interest" description="Disordered" evidence="4">
    <location>
        <begin position="155"/>
        <end position="179"/>
    </location>
</feature>
<evidence type="ECO:0000256" key="4">
    <source>
        <dbReference type="SAM" id="MobiDB-lite"/>
    </source>
</evidence>
<dbReference type="InterPro" id="IPR051722">
    <property type="entry name" value="Endocytosis_PI4K-reg_protein"/>
</dbReference>
<dbReference type="AlphaFoldDB" id="A0A8E2AYN3"/>
<dbReference type="InterPro" id="IPR011990">
    <property type="entry name" value="TPR-like_helical_dom_sf"/>
</dbReference>
<keyword evidence="6" id="KW-1185">Reference proteome</keyword>
<protein>
    <recommendedName>
        <fullName evidence="7">TPR-like protein</fullName>
    </recommendedName>
</protein>
<dbReference type="EMBL" id="KV722383">
    <property type="protein sequence ID" value="OCH91549.1"/>
    <property type="molecule type" value="Genomic_DNA"/>
</dbReference>
<evidence type="ECO:0000256" key="1">
    <source>
        <dbReference type="ARBA" id="ARBA00002550"/>
    </source>
</evidence>
<reference evidence="5 6" key="1">
    <citation type="submission" date="2016-07" db="EMBL/GenBank/DDBJ databases">
        <title>Draft genome of the white-rot fungus Obba rivulosa 3A-2.</title>
        <authorList>
            <consortium name="DOE Joint Genome Institute"/>
            <person name="Miettinen O."/>
            <person name="Riley R."/>
            <person name="Acob R."/>
            <person name="Barry K."/>
            <person name="Cullen D."/>
            <person name="De Vries R."/>
            <person name="Hainaut M."/>
            <person name="Hatakka A."/>
            <person name="Henrissat B."/>
            <person name="Hilden K."/>
            <person name="Kuo R."/>
            <person name="Labutti K."/>
            <person name="Lipzen A."/>
            <person name="Makela M.R."/>
            <person name="Sandor L."/>
            <person name="Spatafora J.W."/>
            <person name="Grigoriev I.V."/>
            <person name="Hibbett D.S."/>
        </authorList>
    </citation>
    <scope>NUCLEOTIDE SEQUENCE [LARGE SCALE GENOMIC DNA]</scope>
    <source>
        <strain evidence="5 6">3A-2</strain>
    </source>
</reference>
<feature type="region of interest" description="Disordered" evidence="4">
    <location>
        <begin position="804"/>
        <end position="842"/>
    </location>
</feature>
<dbReference type="PANTHER" id="PTHR23083:SF464">
    <property type="entry name" value="TETRATRICOPEPTIDE REPEAT DOMAIN 7, ISOFORM A"/>
    <property type="match status" value="1"/>
</dbReference>
<dbReference type="Pfam" id="PF13181">
    <property type="entry name" value="TPR_8"/>
    <property type="match status" value="1"/>
</dbReference>
<feature type="repeat" description="TPR" evidence="3">
    <location>
        <begin position="1038"/>
        <end position="1071"/>
    </location>
</feature>
<feature type="compositionally biased region" description="Basic and acidic residues" evidence="4">
    <location>
        <begin position="804"/>
        <end position="820"/>
    </location>
</feature>
<accession>A0A8E2AYN3</accession>
<dbReference type="PROSITE" id="PS50005">
    <property type="entry name" value="TPR"/>
    <property type="match status" value="1"/>
</dbReference>
<comment type="similarity">
    <text evidence="2">Belongs to the YPP1 family.</text>
</comment>